<dbReference type="AlphaFoldDB" id="A0ABD3A9V4"/>
<accession>A0ABD3A9V4</accession>
<comment type="similarity">
    <text evidence="1 3">Belongs to the EXO70 family.</text>
</comment>
<dbReference type="GO" id="GO:0015031">
    <property type="term" value="P:protein transport"/>
    <property type="evidence" value="ECO:0007669"/>
    <property type="project" value="UniProtKB-KW"/>
</dbReference>
<keyword evidence="2 3" id="KW-0813">Transport</keyword>
<dbReference type="InterPro" id="IPR046364">
    <property type="entry name" value="Exo70_C"/>
</dbReference>
<dbReference type="Gene3D" id="1.20.1280.170">
    <property type="entry name" value="Exocyst complex component Exo70"/>
    <property type="match status" value="1"/>
</dbReference>
<keyword evidence="6" id="KW-1185">Reference proteome</keyword>
<dbReference type="InterPro" id="IPR004140">
    <property type="entry name" value="Exo70"/>
</dbReference>
<evidence type="ECO:0000256" key="3">
    <source>
        <dbReference type="RuleBase" id="RU365026"/>
    </source>
</evidence>
<reference evidence="5 6" key="1">
    <citation type="submission" date="2024-11" db="EMBL/GenBank/DDBJ databases">
        <title>A near-complete genome assembly of Cinchona calisaya.</title>
        <authorList>
            <person name="Lian D.C."/>
            <person name="Zhao X.W."/>
            <person name="Wei L."/>
        </authorList>
    </citation>
    <scope>NUCLEOTIDE SEQUENCE [LARGE SCALE GENOMIC DNA]</scope>
    <source>
        <tissue evidence="5">Nenye</tissue>
    </source>
</reference>
<feature type="domain" description="Exocyst complex subunit Exo70 C-terminal" evidence="4">
    <location>
        <begin position="154"/>
        <end position="520"/>
    </location>
</feature>
<dbReference type="PANTHER" id="PTHR12542">
    <property type="entry name" value="EXOCYST COMPLEX PROTEIN EXO70"/>
    <property type="match status" value="1"/>
</dbReference>
<dbReference type="SUPFAM" id="SSF74788">
    <property type="entry name" value="Cullin repeat-like"/>
    <property type="match status" value="1"/>
</dbReference>
<evidence type="ECO:0000313" key="6">
    <source>
        <dbReference type="Proteomes" id="UP001630127"/>
    </source>
</evidence>
<evidence type="ECO:0000256" key="1">
    <source>
        <dbReference type="ARBA" id="ARBA00006756"/>
    </source>
</evidence>
<keyword evidence="3" id="KW-0653">Protein transport</keyword>
<dbReference type="Pfam" id="PF03081">
    <property type="entry name" value="Exo70_C"/>
    <property type="match status" value="1"/>
</dbReference>
<organism evidence="5 6">
    <name type="scientific">Cinchona calisaya</name>
    <dbReference type="NCBI Taxonomy" id="153742"/>
    <lineage>
        <taxon>Eukaryota</taxon>
        <taxon>Viridiplantae</taxon>
        <taxon>Streptophyta</taxon>
        <taxon>Embryophyta</taxon>
        <taxon>Tracheophyta</taxon>
        <taxon>Spermatophyta</taxon>
        <taxon>Magnoliopsida</taxon>
        <taxon>eudicotyledons</taxon>
        <taxon>Gunneridae</taxon>
        <taxon>Pentapetalae</taxon>
        <taxon>asterids</taxon>
        <taxon>lamiids</taxon>
        <taxon>Gentianales</taxon>
        <taxon>Rubiaceae</taxon>
        <taxon>Cinchonoideae</taxon>
        <taxon>Cinchoneae</taxon>
        <taxon>Cinchona</taxon>
    </lineage>
</organism>
<dbReference type="GO" id="GO:0006887">
    <property type="term" value="P:exocytosis"/>
    <property type="evidence" value="ECO:0007669"/>
    <property type="project" value="UniProtKB-KW"/>
</dbReference>
<dbReference type="EMBL" id="JBJUIK010000004">
    <property type="protein sequence ID" value="KAL3528575.1"/>
    <property type="molecule type" value="Genomic_DNA"/>
</dbReference>
<name>A0ABD3A9V4_9GENT</name>
<evidence type="ECO:0000313" key="5">
    <source>
        <dbReference type="EMBL" id="KAL3528575.1"/>
    </source>
</evidence>
<comment type="caution">
    <text evidence="5">The sequence shown here is derived from an EMBL/GenBank/DDBJ whole genome shotgun (WGS) entry which is preliminary data.</text>
</comment>
<dbReference type="Proteomes" id="UP001630127">
    <property type="component" value="Unassembled WGS sequence"/>
</dbReference>
<dbReference type="InterPro" id="IPR016159">
    <property type="entry name" value="Cullin_repeat-like_dom_sf"/>
</dbReference>
<proteinExistence type="inferred from homology"/>
<sequence>MEKGTMNQNVDQLKADFHNLLQNDSARKISVTTSGNAEDQLRKDFQSILQVIGATSLKNLSSTTCSSSLSIRSLSVDEDSAGYHMPSGKDLHELRYIAETLNSVGYLDKLISVYVSERKATMNAHLKRLGIQKLSINEIQRLELEPLRLKTMRWTRAMHFCLVMFSYERQLSRHIFEGLGNATDELSLTETLRDPATQLLEFAEALSRSRRSPERLKTILLLFKSLSSHIRDTDSVFPSELAKTIRTRGSSILSRLVEAARLTLLDFEDAVLNEKSSTAPPVPGGTVHHLTKYVMDYISLILDSKDILEVMIITKPSMVLGESTVPDLERILELESQSPLAIHVVWIIVTLRHKLEGKSKYYQDASLALLFIMNNVHYIVQCIKQSSELTEMVGNNYQRKLIQNIQQATTSYLRSTWERVLDCLKDEGLYVSHIFYSGVSKKILKGRFKTFNCLIEDIQRNQVMWAVPDRELREKLLLSILDKLIRSYRTFLGQFRSQIEKGKLPKKSIKYSEEQLETIVRSLFSFNCSL</sequence>
<keyword evidence="3" id="KW-0268">Exocytosis</keyword>
<dbReference type="PANTHER" id="PTHR12542:SF7">
    <property type="entry name" value="EXOCYST SUBUNIT EXO70 FAMILY PROTEIN"/>
    <property type="match status" value="1"/>
</dbReference>
<evidence type="ECO:0000256" key="2">
    <source>
        <dbReference type="ARBA" id="ARBA00022448"/>
    </source>
</evidence>
<evidence type="ECO:0000259" key="4">
    <source>
        <dbReference type="Pfam" id="PF03081"/>
    </source>
</evidence>
<protein>
    <recommendedName>
        <fullName evidence="3">Exocyst subunit Exo70 family protein</fullName>
    </recommendedName>
</protein>
<gene>
    <name evidence="5" type="ORF">ACH5RR_007897</name>
</gene>
<comment type="function">
    <text evidence="3">Component of the exocyst complex.</text>
</comment>